<gene>
    <name evidence="3" type="ORF">H1W37_17120</name>
</gene>
<evidence type="ECO:0000256" key="2">
    <source>
        <dbReference type="SAM" id="SignalP"/>
    </source>
</evidence>
<dbReference type="PANTHER" id="PTHR42928">
    <property type="entry name" value="TRICARBOXYLATE-BINDING PROTEIN"/>
    <property type="match status" value="1"/>
</dbReference>
<comment type="caution">
    <text evidence="3">The sequence shown here is derived from an EMBL/GenBank/DDBJ whole genome shotgun (WGS) entry which is preliminary data.</text>
</comment>
<comment type="similarity">
    <text evidence="1">Belongs to the UPF0065 (bug) family.</text>
</comment>
<sequence length="321" mass="34157">MKIAALKYCVAGLLLASSAALADVTAPECIAPAKPGGGFDLTCRVAQTGLAAQFDKPIQVTFMPGGIGAVAFSQFNTTRTDDPNAIVAFSSGSLLNIATGKFGEFTENDVRFLATVGADFGAVVVRADSNFETLDDLMAVFKENPAEVVVGAGGSVGSQDWMKGALLLKSVESSPRDMRYVSFEGGGEALAALLGGSIDMVTADVGEVITHLEAGNIRVLAVLSPERLDAPFDQIPTAIEQGYDVEWTIMRGFYMGNNVPDADYQTWADAFAKAYETEEFRKIREEKGLLPLNLSGAELDTKVKQRIGELRQIARDAGLIK</sequence>
<evidence type="ECO:0000313" key="3">
    <source>
        <dbReference type="EMBL" id="MBA4613384.1"/>
    </source>
</evidence>
<organism evidence="3 4">
    <name type="scientific">Stappia taiwanensis</name>
    <dbReference type="NCBI Taxonomy" id="992267"/>
    <lineage>
        <taxon>Bacteria</taxon>
        <taxon>Pseudomonadati</taxon>
        <taxon>Pseudomonadota</taxon>
        <taxon>Alphaproteobacteria</taxon>
        <taxon>Hyphomicrobiales</taxon>
        <taxon>Stappiaceae</taxon>
        <taxon>Stappia</taxon>
    </lineage>
</organism>
<dbReference type="Pfam" id="PF03401">
    <property type="entry name" value="TctC"/>
    <property type="match status" value="1"/>
</dbReference>
<dbReference type="PANTHER" id="PTHR42928:SF3">
    <property type="entry name" value="UPF0065 PROTEIN YFLP"/>
    <property type="match status" value="1"/>
</dbReference>
<accession>A0A838Y2H0</accession>
<proteinExistence type="inferred from homology"/>
<evidence type="ECO:0000313" key="4">
    <source>
        <dbReference type="Proteomes" id="UP000559404"/>
    </source>
</evidence>
<dbReference type="EMBL" id="JACEON010000018">
    <property type="protein sequence ID" value="MBA4613384.1"/>
    <property type="molecule type" value="Genomic_DNA"/>
</dbReference>
<feature type="signal peptide" evidence="2">
    <location>
        <begin position="1"/>
        <end position="22"/>
    </location>
</feature>
<reference evidence="3 4" key="2">
    <citation type="submission" date="2020-08" db="EMBL/GenBank/DDBJ databases">
        <title>Stappia taiwanensis sp. nov., isolated from a coastal thermal spring.</title>
        <authorList>
            <person name="Kampfer P."/>
        </authorList>
    </citation>
    <scope>NUCLEOTIDE SEQUENCE [LARGE SCALE GENOMIC DNA]</scope>
    <source>
        <strain evidence="3 4">DSM 23284</strain>
    </source>
</reference>
<evidence type="ECO:0000256" key="1">
    <source>
        <dbReference type="ARBA" id="ARBA00006987"/>
    </source>
</evidence>
<dbReference type="AlphaFoldDB" id="A0A838Y2H0"/>
<keyword evidence="2" id="KW-0732">Signal</keyword>
<reference evidence="3 4" key="1">
    <citation type="submission" date="2020-07" db="EMBL/GenBank/DDBJ databases">
        <authorList>
            <person name="Li M."/>
        </authorList>
    </citation>
    <scope>NUCLEOTIDE SEQUENCE [LARGE SCALE GENOMIC DNA]</scope>
    <source>
        <strain evidence="3 4">DSM 23284</strain>
    </source>
</reference>
<dbReference type="Proteomes" id="UP000559404">
    <property type="component" value="Unassembled WGS sequence"/>
</dbReference>
<dbReference type="InterPro" id="IPR042100">
    <property type="entry name" value="Bug_dom1"/>
</dbReference>
<name>A0A838Y2H0_9HYPH</name>
<dbReference type="PIRSF" id="PIRSF017082">
    <property type="entry name" value="YflP"/>
    <property type="match status" value="1"/>
</dbReference>
<dbReference type="InterPro" id="IPR005064">
    <property type="entry name" value="BUG"/>
</dbReference>
<dbReference type="Gene3D" id="3.40.190.150">
    <property type="entry name" value="Bordetella uptake gene, domain 1"/>
    <property type="match status" value="1"/>
</dbReference>
<dbReference type="SUPFAM" id="SSF53850">
    <property type="entry name" value="Periplasmic binding protein-like II"/>
    <property type="match status" value="1"/>
</dbReference>
<feature type="chain" id="PRO_5032896546" evidence="2">
    <location>
        <begin position="23"/>
        <end position="321"/>
    </location>
</feature>
<keyword evidence="4" id="KW-1185">Reference proteome</keyword>
<protein>
    <submittedName>
        <fullName evidence="3">Tripartite tricarboxylate transporter substrate binding protein</fullName>
    </submittedName>
</protein>
<dbReference type="RefSeq" id="WP_181761582.1">
    <property type="nucleotide sequence ID" value="NZ_BMCR01000001.1"/>
</dbReference>
<dbReference type="CDD" id="cd07012">
    <property type="entry name" value="PBP2_Bug_TTT"/>
    <property type="match status" value="1"/>
</dbReference>
<dbReference type="Gene3D" id="3.40.190.10">
    <property type="entry name" value="Periplasmic binding protein-like II"/>
    <property type="match status" value="1"/>
</dbReference>